<evidence type="ECO:0000256" key="2">
    <source>
        <dbReference type="SAM" id="Phobius"/>
    </source>
</evidence>
<reference evidence="4 5" key="1">
    <citation type="submission" date="2019-08" db="EMBL/GenBank/DDBJ databases">
        <title>Deep-cultivation of Planctomycetes and their phenomic and genomic characterization uncovers novel biology.</title>
        <authorList>
            <person name="Wiegand S."/>
            <person name="Jogler M."/>
            <person name="Boedeker C."/>
            <person name="Pinto D."/>
            <person name="Vollmers J."/>
            <person name="Rivas-Marin E."/>
            <person name="Kohn T."/>
            <person name="Peeters S.H."/>
            <person name="Heuer A."/>
            <person name="Rast P."/>
            <person name="Oberbeckmann S."/>
            <person name="Bunk B."/>
            <person name="Jeske O."/>
            <person name="Meyerdierks A."/>
            <person name="Storesund J.E."/>
            <person name="Kallscheuer N."/>
            <person name="Luecker S."/>
            <person name="Lage O.M."/>
            <person name="Pohl T."/>
            <person name="Merkel B.J."/>
            <person name="Hornburger P."/>
            <person name="Mueller R.-W."/>
            <person name="Bruemmer F."/>
            <person name="Labrenz M."/>
            <person name="Spormann A.M."/>
            <person name="Op den Camp H."/>
            <person name="Overmann J."/>
            <person name="Amann R."/>
            <person name="Jetten M.S.M."/>
            <person name="Mascher T."/>
            <person name="Medema M.H."/>
            <person name="Devos D.P."/>
            <person name="Kaster A.-K."/>
            <person name="Ovreas L."/>
            <person name="Rohde M."/>
            <person name="Galperin M.Y."/>
            <person name="Jogler C."/>
        </authorList>
    </citation>
    <scope>NUCLEOTIDE SEQUENCE [LARGE SCALE GENOMIC DNA]</scope>
    <source>
        <strain evidence="4 5">DSM 8797</strain>
    </source>
</reference>
<keyword evidence="2" id="KW-0812">Transmembrane</keyword>
<dbReference type="CDD" id="cd07341">
    <property type="entry name" value="M56_BlaR1_MecR1_like"/>
    <property type="match status" value="1"/>
</dbReference>
<evidence type="ECO:0000256" key="1">
    <source>
        <dbReference type="SAM" id="MobiDB-lite"/>
    </source>
</evidence>
<keyword evidence="5" id="KW-1185">Reference proteome</keyword>
<dbReference type="InterPro" id="IPR008756">
    <property type="entry name" value="Peptidase_M56"/>
</dbReference>
<sequence>MQLTDVSIISLVWQQFWQCSVLVLAVWLICRLVRFRRSHLTCLLWLIVLLKFITPPLWDSSMGLFCWIQNGLPAKVSPSQPPDEPEFMTRTESMRLLTGDDMGKLPDVSASPDFKVTIHENETMRQTPVRSETTAIPVQPTAENSGQPAAHYSVKQIGVLIWMTVGLLIATVMLVRYLRCWHIIRRAGEQSHPELNRLLERLCAELKLKRRVRLLITHSRMGPAVIGLLRPTIILPTAITESRSLKELEPVLVHELIHIRRGDLWIGLLQLLASVVWWFHPLVWFTGRRLKFEIEQCCDEEVLAELNCDPRQYAACLLEILELKQTLTAVPVVPGVRPVEITSKRLERIMRLGQGCQKRTPWWCWMIFVTLAAVVLPGAAFVVNAADANNDVKQVNVEKPSQNHPKQSIDAIQLLPFYDPLKRAMNSDNPFSRRYSKDLDYLSAEIDMRDWISRSVCTRSYPIQELLEKAGKNMVPMRAEAILTEKLNARIKLLREFAAVNDRPEYSTSVPIYFGTHQIPLKDERKQYRMVSYGGYDIRNDQLIVWAKDERYHSLVTQALDELSREEMTPFVLTAKFISVPRGLRDKISSERRKVKVYQAEKSAVVSDAAGEQPELIGPETISHPSLICEILDEKRVREVQRMIKSSADTQTLSAPQIRFIDGQTVQLETKKRHEMEPKFRGAGQSYSMNHYDVGLDLRVTFSTGKGIQNRGMLDYQIISSEYAGLKKQKLNHPESGQTGVIEFPVITEWHFKDARLLEPGQVLLVEGLGLQQEADSPSVLLALFQVDRARADERKPVMWGEGVNSDAGVTGQLQLDESHFKDALVTLAYPVADLVLPVSRQMILGSNKTPYNEQPRFEPLIELIKQNVTPEAWGDPRKTGREIRPYPEKLSLVIRAKRATHDQIKGLLTKIRVAQDRQIGLKLDLVTADYLNAELKKIDRFATPLTRGLWEKLKSEELDEGVLLKVPETKLLLKMSSSVNDMEYKMSAKVTFFNGQSCEFNLLDSLVPDQKSKSLLQLRPELLKDQRIRISYLINARNALDALSHVESATIPPGQTLLVDITDQLSRDRSSFQFDQFVKQAELSYQKQPKRCFMLVTPTILTASAEVPEYRDPQHPQQPHSSEQEWHLSDP</sequence>
<feature type="transmembrane region" description="Helical" evidence="2">
    <location>
        <begin position="12"/>
        <end position="33"/>
    </location>
</feature>
<dbReference type="RefSeq" id="WP_002644461.1">
    <property type="nucleotide sequence ID" value="NZ_CP042910.1"/>
</dbReference>
<evidence type="ECO:0000313" key="4">
    <source>
        <dbReference type="EMBL" id="QEG19642.1"/>
    </source>
</evidence>
<evidence type="ECO:0000313" key="5">
    <source>
        <dbReference type="Proteomes" id="UP000322887"/>
    </source>
</evidence>
<dbReference type="GeneID" id="98649967"/>
<feature type="transmembrane region" description="Helical" evidence="2">
    <location>
        <begin position="362"/>
        <end position="383"/>
    </location>
</feature>
<dbReference type="PANTHER" id="PTHR34978">
    <property type="entry name" value="POSSIBLE SENSOR-TRANSDUCER PROTEIN BLAR"/>
    <property type="match status" value="1"/>
</dbReference>
<evidence type="ECO:0000259" key="3">
    <source>
        <dbReference type="Pfam" id="PF05569"/>
    </source>
</evidence>
<dbReference type="Proteomes" id="UP000322887">
    <property type="component" value="Chromosome"/>
</dbReference>
<proteinExistence type="predicted"/>
<keyword evidence="2" id="KW-0472">Membrane</keyword>
<accession>A0ABX5YVI4</accession>
<gene>
    <name evidence="4" type="primary">blaR1_11</name>
    <name evidence="4" type="ORF">GmarT_55430</name>
</gene>
<dbReference type="Gene3D" id="3.30.2010.10">
    <property type="entry name" value="Metalloproteases ('zincins'), catalytic domain"/>
    <property type="match status" value="1"/>
</dbReference>
<dbReference type="PANTHER" id="PTHR34978:SF3">
    <property type="entry name" value="SLR0241 PROTEIN"/>
    <property type="match status" value="1"/>
</dbReference>
<organism evidence="4 5">
    <name type="scientific">Gimesia maris</name>
    <dbReference type="NCBI Taxonomy" id="122"/>
    <lineage>
        <taxon>Bacteria</taxon>
        <taxon>Pseudomonadati</taxon>
        <taxon>Planctomycetota</taxon>
        <taxon>Planctomycetia</taxon>
        <taxon>Planctomycetales</taxon>
        <taxon>Planctomycetaceae</taxon>
        <taxon>Gimesia</taxon>
    </lineage>
</organism>
<dbReference type="Pfam" id="PF05569">
    <property type="entry name" value="Peptidase_M56"/>
    <property type="match status" value="1"/>
</dbReference>
<keyword evidence="2" id="KW-1133">Transmembrane helix</keyword>
<protein>
    <submittedName>
        <fullName evidence="4">Regulatory protein BlaR1</fullName>
    </submittedName>
</protein>
<feature type="compositionally biased region" description="Basic and acidic residues" evidence="1">
    <location>
        <begin position="1123"/>
        <end position="1132"/>
    </location>
</feature>
<feature type="region of interest" description="Disordered" evidence="1">
    <location>
        <begin position="1109"/>
        <end position="1132"/>
    </location>
</feature>
<feature type="transmembrane region" description="Helical" evidence="2">
    <location>
        <begin position="40"/>
        <end position="58"/>
    </location>
</feature>
<feature type="transmembrane region" description="Helical" evidence="2">
    <location>
        <begin position="157"/>
        <end position="178"/>
    </location>
</feature>
<name>A0ABX5YVI4_9PLAN</name>
<dbReference type="EMBL" id="CP042910">
    <property type="protein sequence ID" value="QEG19642.1"/>
    <property type="molecule type" value="Genomic_DNA"/>
</dbReference>
<feature type="domain" description="Peptidase M56" evidence="3">
    <location>
        <begin position="125"/>
        <end position="330"/>
    </location>
</feature>
<dbReference type="InterPro" id="IPR052173">
    <property type="entry name" value="Beta-lactam_resp_regulator"/>
</dbReference>